<protein>
    <submittedName>
        <fullName evidence="1">Uncharacterized protein</fullName>
    </submittedName>
</protein>
<dbReference type="EMBL" id="JANJYI010000007">
    <property type="protein sequence ID" value="KAK2643455.1"/>
    <property type="molecule type" value="Genomic_DNA"/>
</dbReference>
<gene>
    <name evidence="1" type="ORF">Ddye_025218</name>
</gene>
<reference evidence="1" key="1">
    <citation type="journal article" date="2023" name="Plant J.">
        <title>Genome sequences and population genomics provide insights into the demographic history, inbreeding, and mutation load of two 'living fossil' tree species of Dipteronia.</title>
        <authorList>
            <person name="Feng Y."/>
            <person name="Comes H.P."/>
            <person name="Chen J."/>
            <person name="Zhu S."/>
            <person name="Lu R."/>
            <person name="Zhang X."/>
            <person name="Li P."/>
            <person name="Qiu J."/>
            <person name="Olsen K.M."/>
            <person name="Qiu Y."/>
        </authorList>
    </citation>
    <scope>NUCLEOTIDE SEQUENCE</scope>
    <source>
        <strain evidence="1">KIB01</strain>
    </source>
</reference>
<sequence>MYKTRPHEFIVYHQKTKSKIKIFLNNQSNCNTIFSSLDKNYSKPNFRIYEIIIYSNIPTPFSYHIQTHVNYNNLLPQISEGCHILDFGDAAAQFDCELVDAAATAVLGLCFSCFIT</sequence>
<comment type="caution">
    <text evidence="1">The sequence shown here is derived from an EMBL/GenBank/DDBJ whole genome shotgun (WGS) entry which is preliminary data.</text>
</comment>
<evidence type="ECO:0000313" key="2">
    <source>
        <dbReference type="Proteomes" id="UP001280121"/>
    </source>
</evidence>
<dbReference type="Proteomes" id="UP001280121">
    <property type="component" value="Unassembled WGS sequence"/>
</dbReference>
<accession>A0AAD9WV70</accession>
<evidence type="ECO:0000313" key="1">
    <source>
        <dbReference type="EMBL" id="KAK2643455.1"/>
    </source>
</evidence>
<dbReference type="AlphaFoldDB" id="A0AAD9WV70"/>
<proteinExistence type="predicted"/>
<organism evidence="1 2">
    <name type="scientific">Dipteronia dyeriana</name>
    <dbReference type="NCBI Taxonomy" id="168575"/>
    <lineage>
        <taxon>Eukaryota</taxon>
        <taxon>Viridiplantae</taxon>
        <taxon>Streptophyta</taxon>
        <taxon>Embryophyta</taxon>
        <taxon>Tracheophyta</taxon>
        <taxon>Spermatophyta</taxon>
        <taxon>Magnoliopsida</taxon>
        <taxon>eudicotyledons</taxon>
        <taxon>Gunneridae</taxon>
        <taxon>Pentapetalae</taxon>
        <taxon>rosids</taxon>
        <taxon>malvids</taxon>
        <taxon>Sapindales</taxon>
        <taxon>Sapindaceae</taxon>
        <taxon>Hippocastanoideae</taxon>
        <taxon>Acereae</taxon>
        <taxon>Dipteronia</taxon>
    </lineage>
</organism>
<keyword evidence="2" id="KW-1185">Reference proteome</keyword>
<name>A0AAD9WV70_9ROSI</name>